<dbReference type="PANTHER" id="PTHR10587:SF80">
    <property type="entry name" value="CHITOOLIGOSACCHARIDE DEACETYLASE"/>
    <property type="match status" value="1"/>
</dbReference>
<evidence type="ECO:0000313" key="2">
    <source>
        <dbReference type="EMBL" id="MFC5986199.1"/>
    </source>
</evidence>
<dbReference type="InterPro" id="IPR002509">
    <property type="entry name" value="NODB_dom"/>
</dbReference>
<dbReference type="Gene3D" id="3.20.20.370">
    <property type="entry name" value="Glycoside hydrolase/deacetylase"/>
    <property type="match status" value="1"/>
</dbReference>
<proteinExistence type="predicted"/>
<organism evidence="2 3">
    <name type="scientific">Marinicrinis lubricantis</name>
    <dbReference type="NCBI Taxonomy" id="2086470"/>
    <lineage>
        <taxon>Bacteria</taxon>
        <taxon>Bacillati</taxon>
        <taxon>Bacillota</taxon>
        <taxon>Bacilli</taxon>
        <taxon>Bacillales</taxon>
        <taxon>Paenibacillaceae</taxon>
    </lineage>
</organism>
<dbReference type="CDD" id="cd10950">
    <property type="entry name" value="CE4_BsYlxY_like"/>
    <property type="match status" value="1"/>
</dbReference>
<dbReference type="SUPFAM" id="SSF88713">
    <property type="entry name" value="Glycoside hydrolase/deacetylase"/>
    <property type="match status" value="1"/>
</dbReference>
<reference evidence="3" key="1">
    <citation type="journal article" date="2019" name="Int. J. Syst. Evol. Microbiol.">
        <title>The Global Catalogue of Microorganisms (GCM) 10K type strain sequencing project: providing services to taxonomists for standard genome sequencing and annotation.</title>
        <authorList>
            <consortium name="The Broad Institute Genomics Platform"/>
            <consortium name="The Broad Institute Genome Sequencing Center for Infectious Disease"/>
            <person name="Wu L."/>
            <person name="Ma J."/>
        </authorList>
    </citation>
    <scope>NUCLEOTIDE SEQUENCE [LARGE SCALE GENOMIC DNA]</scope>
    <source>
        <strain evidence="3">CCM 8749</strain>
    </source>
</reference>
<dbReference type="EMBL" id="JBHSQV010000036">
    <property type="protein sequence ID" value="MFC5986199.1"/>
    <property type="molecule type" value="Genomic_DNA"/>
</dbReference>
<dbReference type="InterPro" id="IPR050248">
    <property type="entry name" value="Polysacc_deacetylase_ArnD"/>
</dbReference>
<feature type="domain" description="NodB homology" evidence="1">
    <location>
        <begin position="139"/>
        <end position="314"/>
    </location>
</feature>
<keyword evidence="3" id="KW-1185">Reference proteome</keyword>
<comment type="caution">
    <text evidence="2">The sequence shown here is derived from an EMBL/GenBank/DDBJ whole genome shotgun (WGS) entry which is preliminary data.</text>
</comment>
<evidence type="ECO:0000313" key="3">
    <source>
        <dbReference type="Proteomes" id="UP001596250"/>
    </source>
</evidence>
<dbReference type="InterPro" id="IPR011330">
    <property type="entry name" value="Glyco_hydro/deAcase_b/a-brl"/>
</dbReference>
<dbReference type="RefSeq" id="WP_379893528.1">
    <property type="nucleotide sequence ID" value="NZ_CBCSCT010000001.1"/>
</dbReference>
<sequence>MKPRKWLLLCFIPLVYMVLKLLPQVDTYIHSIQWAAAVRHTEEAVQGKPGGESHGVDQELMKRIQEGARQRSEEAKDARIDSVWKAIPAYNGLLVDVEQTYRVSQGHKEIIWVYEEVEPKVRLEDLGAQPIYRGNPNKPMASIMINVAWGDEFLPSILDTLERENVHATFFLDGKWLSKHMDTAKEILAAGHELSNHAYSHKNMSELSTEEAKQEIVRTEQLLKELGVENRLFAPPSGDFDAETVRIAKELNLYTILWTLDTVDWKKPPADSIVRKISAGVEPGSLILMHPTESSSRALPGMIQAIKQKGLIISTVSDLISPKRPDSVETPFYF</sequence>
<accession>A0ABW1IMF6</accession>
<gene>
    <name evidence="2" type="ORF">ACFPXP_07100</name>
</gene>
<protein>
    <submittedName>
        <fullName evidence="2">Polysaccharide deacetylase family protein</fullName>
    </submittedName>
</protein>
<name>A0ABW1IMF6_9BACL</name>
<dbReference type="PANTHER" id="PTHR10587">
    <property type="entry name" value="GLYCOSYL TRANSFERASE-RELATED"/>
    <property type="match status" value="1"/>
</dbReference>
<dbReference type="PROSITE" id="PS51677">
    <property type="entry name" value="NODB"/>
    <property type="match status" value="1"/>
</dbReference>
<dbReference type="Proteomes" id="UP001596250">
    <property type="component" value="Unassembled WGS sequence"/>
</dbReference>
<dbReference type="Pfam" id="PF01522">
    <property type="entry name" value="Polysacc_deac_1"/>
    <property type="match status" value="1"/>
</dbReference>
<evidence type="ECO:0000259" key="1">
    <source>
        <dbReference type="PROSITE" id="PS51677"/>
    </source>
</evidence>